<accession>A0A3D9ISN3</accession>
<dbReference type="Proteomes" id="UP000256869">
    <property type="component" value="Unassembled WGS sequence"/>
</dbReference>
<dbReference type="EMBL" id="QRDY01000002">
    <property type="protein sequence ID" value="RED64708.1"/>
    <property type="molecule type" value="Genomic_DNA"/>
</dbReference>
<sequence>MSKLKHKRKFNRATYVVLYLMIIAVLIPPSSFAYADKQPSIQDKVPIADHPYLTIHYSVNGNTVKLIPGMSKKAIDDLIGEGITYRSAGFDYDMHGELLIAYENDQAAYFSVENDVQASLNGLIGESSSLEDVRQLLGRPSIEETGEYLFIESDGSFQQVNPGEDVSRVPGSATYRLRFNSSYTDEIYSFDIKREDFRSLAEERVAALNSLEDLPAKPKPYTMWDLSVQTADDKRRIAIGMSKAEVDRQFGKPTSYRGLWRTLWYDYRGADVFYRKGKVAGIKIALGQDSTEIFRTPRGLGLLTNEAKMIRLYGKPGHISKGSIEYFFYKSQSGLRKLPSLPQLTIQEERPPTDQSYVISIILSLNHDEKLIDYLFISDFKFAYELQ</sequence>
<proteinExistence type="predicted"/>
<gene>
    <name evidence="1" type="ORF">DFP95_102129</name>
</gene>
<evidence type="ECO:0000313" key="1">
    <source>
        <dbReference type="EMBL" id="RED64708.1"/>
    </source>
</evidence>
<dbReference type="RefSeq" id="WP_115991482.1">
    <property type="nucleotide sequence ID" value="NZ_QRDY01000002.1"/>
</dbReference>
<reference evidence="1 2" key="1">
    <citation type="submission" date="2018-07" db="EMBL/GenBank/DDBJ databases">
        <title>Genomic Encyclopedia of Type Strains, Phase III (KMG-III): the genomes of soil and plant-associated and newly described type strains.</title>
        <authorList>
            <person name="Whitman W."/>
        </authorList>
    </citation>
    <scope>NUCLEOTIDE SEQUENCE [LARGE SCALE GENOMIC DNA]</scope>
    <source>
        <strain evidence="1 2">CECT 8236</strain>
    </source>
</reference>
<protein>
    <submittedName>
        <fullName evidence="1">Uncharacterized protein</fullName>
    </submittedName>
</protein>
<evidence type="ECO:0000313" key="2">
    <source>
        <dbReference type="Proteomes" id="UP000256869"/>
    </source>
</evidence>
<keyword evidence="2" id="KW-1185">Reference proteome</keyword>
<dbReference type="AlphaFoldDB" id="A0A3D9ISN3"/>
<name>A0A3D9ISN3_9BACL</name>
<organism evidence="1 2">
    <name type="scientific">Cohnella lupini</name>
    <dbReference type="NCBI Taxonomy" id="1294267"/>
    <lineage>
        <taxon>Bacteria</taxon>
        <taxon>Bacillati</taxon>
        <taxon>Bacillota</taxon>
        <taxon>Bacilli</taxon>
        <taxon>Bacillales</taxon>
        <taxon>Paenibacillaceae</taxon>
        <taxon>Cohnella</taxon>
    </lineage>
</organism>
<comment type="caution">
    <text evidence="1">The sequence shown here is derived from an EMBL/GenBank/DDBJ whole genome shotgun (WGS) entry which is preliminary data.</text>
</comment>